<gene>
    <name evidence="2" type="ORF">R3P38DRAFT_2778280</name>
</gene>
<evidence type="ECO:0000256" key="1">
    <source>
        <dbReference type="SAM" id="MobiDB-lite"/>
    </source>
</evidence>
<dbReference type="AlphaFoldDB" id="A0AAW0BIK3"/>
<evidence type="ECO:0000313" key="3">
    <source>
        <dbReference type="Proteomes" id="UP001362999"/>
    </source>
</evidence>
<keyword evidence="3" id="KW-1185">Reference proteome</keyword>
<reference evidence="2 3" key="1">
    <citation type="journal article" date="2024" name="J Genomics">
        <title>Draft genome sequencing and assembly of Favolaschia claudopus CIRM-BRFM 2984 isolated from oak limbs.</title>
        <authorList>
            <person name="Navarro D."/>
            <person name="Drula E."/>
            <person name="Chaduli D."/>
            <person name="Cazenave R."/>
            <person name="Ahrendt S."/>
            <person name="Wang J."/>
            <person name="Lipzen A."/>
            <person name="Daum C."/>
            <person name="Barry K."/>
            <person name="Grigoriev I.V."/>
            <person name="Favel A."/>
            <person name="Rosso M.N."/>
            <person name="Martin F."/>
        </authorList>
    </citation>
    <scope>NUCLEOTIDE SEQUENCE [LARGE SCALE GENOMIC DNA]</scope>
    <source>
        <strain evidence="2 3">CIRM-BRFM 2984</strain>
    </source>
</reference>
<sequence>MYATSRPPVTTYERKSSGNSPMSVADRVNRAEREKFSRSEVGLGAITSRFQDRFGAAVWGIQAQKIRNYPQMFVTNRVVTGGLHEIQRRIRSESVKRKDVIGRRNFKGRVIMMNVAVASSRRILFGGGAS</sequence>
<evidence type="ECO:0000313" key="2">
    <source>
        <dbReference type="EMBL" id="KAK7026273.1"/>
    </source>
</evidence>
<feature type="region of interest" description="Disordered" evidence="1">
    <location>
        <begin position="1"/>
        <end position="31"/>
    </location>
</feature>
<accession>A0AAW0BIK3</accession>
<name>A0AAW0BIK3_9AGAR</name>
<dbReference type="EMBL" id="JAWWNJ010000032">
    <property type="protein sequence ID" value="KAK7026273.1"/>
    <property type="molecule type" value="Genomic_DNA"/>
</dbReference>
<proteinExistence type="predicted"/>
<dbReference type="Proteomes" id="UP001362999">
    <property type="component" value="Unassembled WGS sequence"/>
</dbReference>
<comment type="caution">
    <text evidence="2">The sequence shown here is derived from an EMBL/GenBank/DDBJ whole genome shotgun (WGS) entry which is preliminary data.</text>
</comment>
<organism evidence="2 3">
    <name type="scientific">Favolaschia claudopus</name>
    <dbReference type="NCBI Taxonomy" id="2862362"/>
    <lineage>
        <taxon>Eukaryota</taxon>
        <taxon>Fungi</taxon>
        <taxon>Dikarya</taxon>
        <taxon>Basidiomycota</taxon>
        <taxon>Agaricomycotina</taxon>
        <taxon>Agaricomycetes</taxon>
        <taxon>Agaricomycetidae</taxon>
        <taxon>Agaricales</taxon>
        <taxon>Marasmiineae</taxon>
        <taxon>Mycenaceae</taxon>
        <taxon>Favolaschia</taxon>
    </lineage>
</organism>
<protein>
    <submittedName>
        <fullName evidence="2">Uncharacterized protein</fullName>
    </submittedName>
</protein>